<keyword evidence="3" id="KW-0406">Ion transport</keyword>
<dbReference type="AlphaFoldDB" id="A0A379C2A5"/>
<dbReference type="Gene3D" id="1.20.5.620">
    <property type="entry name" value="F1F0 ATP synthase subunit B, membrane domain"/>
    <property type="match status" value="1"/>
</dbReference>
<dbReference type="EMBL" id="UGSZ01000001">
    <property type="protein sequence ID" value="SUB56374.1"/>
    <property type="molecule type" value="Genomic_DNA"/>
</dbReference>
<dbReference type="Proteomes" id="UP000255517">
    <property type="component" value="Unassembled WGS sequence"/>
</dbReference>
<evidence type="ECO:0000313" key="6">
    <source>
        <dbReference type="Proteomes" id="UP000255517"/>
    </source>
</evidence>
<evidence type="ECO:0000256" key="4">
    <source>
        <dbReference type="SAM" id="Coils"/>
    </source>
</evidence>
<comment type="similarity">
    <text evidence="1">Belongs to the V-ATPase E subunit family.</text>
</comment>
<dbReference type="RefSeq" id="WP_019034256.1">
    <property type="nucleotide sequence ID" value="NZ_JBBNGY010000001.1"/>
</dbReference>
<accession>A0A379C2A5</accession>
<dbReference type="InterPro" id="IPR002842">
    <property type="entry name" value="ATPase_V1_Esu"/>
</dbReference>
<dbReference type="GO" id="GO:0033178">
    <property type="term" value="C:proton-transporting two-sector ATPase complex, catalytic domain"/>
    <property type="evidence" value="ECO:0007669"/>
    <property type="project" value="InterPro"/>
</dbReference>
<dbReference type="STRING" id="1122949.GCA_000378725_00215"/>
<organism evidence="5 6">
    <name type="scientific">Peptoniphilus lacrimalis</name>
    <dbReference type="NCBI Taxonomy" id="33031"/>
    <lineage>
        <taxon>Bacteria</taxon>
        <taxon>Bacillati</taxon>
        <taxon>Bacillota</taxon>
        <taxon>Tissierellia</taxon>
        <taxon>Tissierellales</taxon>
        <taxon>Peptoniphilaceae</taxon>
        <taxon>Peptoniphilus</taxon>
    </lineage>
</organism>
<feature type="coiled-coil region" evidence="4">
    <location>
        <begin position="12"/>
        <end position="39"/>
    </location>
</feature>
<dbReference type="Pfam" id="PF01991">
    <property type="entry name" value="vATP-synt_E"/>
    <property type="match status" value="1"/>
</dbReference>
<proteinExistence type="inferred from homology"/>
<evidence type="ECO:0000256" key="1">
    <source>
        <dbReference type="ARBA" id="ARBA00005901"/>
    </source>
</evidence>
<evidence type="ECO:0000256" key="2">
    <source>
        <dbReference type="ARBA" id="ARBA00022448"/>
    </source>
</evidence>
<sequence>MPGIDNIIKKITDEAKERAKNIENQADKKKEAIIGEKTEEALEIKKRILTKSDEESKSIIEKANSTANLKARDIILLAREEIIERVLNLVKDELNDLTSEDFIKYLKASTKNLNLTSKDEVKIPKKYYEDIKKADLDLNISSEFIESGFLVKKGNLIYNGDFSSIVDSMREDLMPLISDELFKK</sequence>
<name>A0A379C2A5_9FIRM</name>
<evidence type="ECO:0000313" key="5">
    <source>
        <dbReference type="EMBL" id="SUB56374.1"/>
    </source>
</evidence>
<dbReference type="OrthoDB" id="87618at2"/>
<keyword evidence="2" id="KW-0813">Transport</keyword>
<evidence type="ECO:0000256" key="3">
    <source>
        <dbReference type="ARBA" id="ARBA00023065"/>
    </source>
</evidence>
<keyword evidence="4" id="KW-0175">Coiled coil</keyword>
<protein>
    <submittedName>
        <fullName evidence="5">V-type ATP synthase subunit E</fullName>
    </submittedName>
</protein>
<reference evidence="5 6" key="1">
    <citation type="submission" date="2018-06" db="EMBL/GenBank/DDBJ databases">
        <authorList>
            <consortium name="Pathogen Informatics"/>
            <person name="Doyle S."/>
        </authorList>
    </citation>
    <scope>NUCLEOTIDE SEQUENCE [LARGE SCALE GENOMIC DNA]</scope>
    <source>
        <strain evidence="5 6">NCTC13149</strain>
    </source>
</reference>
<dbReference type="GO" id="GO:0046961">
    <property type="term" value="F:proton-transporting ATPase activity, rotational mechanism"/>
    <property type="evidence" value="ECO:0007669"/>
    <property type="project" value="InterPro"/>
</dbReference>
<gene>
    <name evidence="5" type="ORF">NCTC13149_00144</name>
</gene>
<dbReference type="SUPFAM" id="SSF160527">
    <property type="entry name" value="V-type ATPase subunit E-like"/>
    <property type="match status" value="1"/>
</dbReference>